<feature type="compositionally biased region" description="Polar residues" evidence="3">
    <location>
        <begin position="505"/>
        <end position="516"/>
    </location>
</feature>
<evidence type="ECO:0000256" key="2">
    <source>
        <dbReference type="ARBA" id="ARBA00022853"/>
    </source>
</evidence>
<dbReference type="GO" id="GO:0035267">
    <property type="term" value="C:NuA4 histone acetyltransferase complex"/>
    <property type="evidence" value="ECO:0007669"/>
    <property type="project" value="InterPro"/>
</dbReference>
<evidence type="ECO:0000256" key="1">
    <source>
        <dbReference type="ARBA" id="ARBA00008913"/>
    </source>
</evidence>
<feature type="region of interest" description="Disordered" evidence="3">
    <location>
        <begin position="143"/>
        <end position="170"/>
    </location>
</feature>
<feature type="compositionally biased region" description="Polar residues" evidence="3">
    <location>
        <begin position="200"/>
        <end position="220"/>
    </location>
</feature>
<feature type="compositionally biased region" description="Low complexity" evidence="3">
    <location>
        <begin position="1832"/>
        <end position="1862"/>
    </location>
</feature>
<dbReference type="InterPro" id="IPR001005">
    <property type="entry name" value="SANT/Myb"/>
</dbReference>
<dbReference type="SMART" id="SM00717">
    <property type="entry name" value="SANT"/>
    <property type="match status" value="1"/>
</dbReference>
<dbReference type="InterPro" id="IPR014012">
    <property type="entry name" value="HSA_dom"/>
</dbReference>
<evidence type="ECO:0000259" key="4">
    <source>
        <dbReference type="PROSITE" id="PS50090"/>
    </source>
</evidence>
<feature type="region of interest" description="Disordered" evidence="3">
    <location>
        <begin position="1202"/>
        <end position="1227"/>
    </location>
</feature>
<reference evidence="6" key="1">
    <citation type="journal article" date="2023" name="Nat. Commun.">
        <title>Diploid and tetraploid genomes of Acorus and the evolution of monocots.</title>
        <authorList>
            <person name="Ma L."/>
            <person name="Liu K.W."/>
            <person name="Li Z."/>
            <person name="Hsiao Y.Y."/>
            <person name="Qi Y."/>
            <person name="Fu T."/>
            <person name="Tang G.D."/>
            <person name="Zhang D."/>
            <person name="Sun W.H."/>
            <person name="Liu D.K."/>
            <person name="Li Y."/>
            <person name="Chen G.Z."/>
            <person name="Liu X.D."/>
            <person name="Liao X.Y."/>
            <person name="Jiang Y.T."/>
            <person name="Yu X."/>
            <person name="Hao Y."/>
            <person name="Huang J."/>
            <person name="Zhao X.W."/>
            <person name="Ke S."/>
            <person name="Chen Y.Y."/>
            <person name="Wu W.L."/>
            <person name="Hsu J.L."/>
            <person name="Lin Y.F."/>
            <person name="Huang M.D."/>
            <person name="Li C.Y."/>
            <person name="Huang L."/>
            <person name="Wang Z.W."/>
            <person name="Zhao X."/>
            <person name="Zhong W.Y."/>
            <person name="Peng D.H."/>
            <person name="Ahmad S."/>
            <person name="Lan S."/>
            <person name="Zhang J.S."/>
            <person name="Tsai W.C."/>
            <person name="Van de Peer Y."/>
            <person name="Liu Z.J."/>
        </authorList>
    </citation>
    <scope>NUCLEOTIDE SEQUENCE</scope>
    <source>
        <strain evidence="6">SCP</strain>
    </source>
</reference>
<name>A0AAV9BTG9_ACOGR</name>
<protein>
    <submittedName>
        <fullName evidence="6">Uncharacterized protein</fullName>
    </submittedName>
</protein>
<dbReference type="InterPro" id="IPR044798">
    <property type="entry name" value="EAF1A/B"/>
</dbReference>
<reference evidence="6" key="2">
    <citation type="submission" date="2023-06" db="EMBL/GenBank/DDBJ databases">
        <authorList>
            <person name="Ma L."/>
            <person name="Liu K.-W."/>
            <person name="Li Z."/>
            <person name="Hsiao Y.-Y."/>
            <person name="Qi Y."/>
            <person name="Fu T."/>
            <person name="Tang G."/>
            <person name="Zhang D."/>
            <person name="Sun W.-H."/>
            <person name="Liu D.-K."/>
            <person name="Li Y."/>
            <person name="Chen G.-Z."/>
            <person name="Liu X.-D."/>
            <person name="Liao X.-Y."/>
            <person name="Jiang Y.-T."/>
            <person name="Yu X."/>
            <person name="Hao Y."/>
            <person name="Huang J."/>
            <person name="Zhao X.-W."/>
            <person name="Ke S."/>
            <person name="Chen Y.-Y."/>
            <person name="Wu W.-L."/>
            <person name="Hsu J.-L."/>
            <person name="Lin Y.-F."/>
            <person name="Huang M.-D."/>
            <person name="Li C.-Y."/>
            <person name="Huang L."/>
            <person name="Wang Z.-W."/>
            <person name="Zhao X."/>
            <person name="Zhong W.-Y."/>
            <person name="Peng D.-H."/>
            <person name="Ahmad S."/>
            <person name="Lan S."/>
            <person name="Zhang J.-S."/>
            <person name="Tsai W.-C."/>
            <person name="Van De Peer Y."/>
            <person name="Liu Z.-J."/>
        </authorList>
    </citation>
    <scope>NUCLEOTIDE SEQUENCE</scope>
    <source>
        <strain evidence="6">SCP</strain>
        <tissue evidence="6">Leaves</tissue>
    </source>
</reference>
<feature type="region of interest" description="Disordered" evidence="3">
    <location>
        <begin position="103"/>
        <end position="125"/>
    </location>
</feature>
<feature type="region of interest" description="Disordered" evidence="3">
    <location>
        <begin position="299"/>
        <end position="327"/>
    </location>
</feature>
<comment type="similarity">
    <text evidence="1">Belongs to the EAF1 family.</text>
</comment>
<accession>A0AAV9BTG9</accession>
<feature type="compositionally biased region" description="Pro residues" evidence="3">
    <location>
        <begin position="1957"/>
        <end position="1967"/>
    </location>
</feature>
<feature type="region of interest" description="Disordered" evidence="3">
    <location>
        <begin position="1979"/>
        <end position="2022"/>
    </location>
</feature>
<sequence>MHGHSPGFGLIVNAEVDSMGGVIDGGVGVDSKASPLRAEIERAQAELRQEHDVREERRRELEFLENGGNPLDFKFGPAISISVHSTSLIDQLAEHEAKGSFALATSPHGDSVESSGRPGASLGRETNTADNLLFFDGENDVVVGGKNSANPPKRDKSAIPEDKKRDVKDSGESAIFRLGVKSQAYARRNRSRTNRDIAHTGSSDLTSHGRKSTNSQSSRQFAMDAKGQINEAQVEKVHRSSICNTTDASQNGNVVSNTPASHGQLDVEFNAAKQHRASPDLIKVAIPEDGINDTVKRLRDRDYDDKHPQDDSKHGLDASPIHSGLIRKREKDVTGGFVYPPCETIEAPKIQPSEGQIDEFSVPYVDVKDQQNDDQDSRNNFAGTTTADSGRPLDSDSSFTQINHNVDGNAVNDQCSGLRNVNRISCGDFNDQNMVVEENLILPNSEKTNEKKETASVEDLVVSDNEPKLDFGDLKNSIVQDEIEFSNSKSVRQGQEEPLLDSEGTKPNDNYSSQHVDSLPDIGHDSKNVSACPKTLSSGDLVSTSLGPVEAVPSVKDCVISAATPEIQNNNGTPSKLADRAHEDAILQEARAIEAKLKRISKLSICSFPSERRRKSQWDFVLEEMTWLANDFMQERLWKTSAAAQICRWISCTGKSNFDKASIRRNQRKVAHSLAKAVMHFWHSAKVLQVSSESIARVHGHRISSVLQFSKVNAGEPRDEKVKEPALAMDTGKCKDEEYVNASAHLPIEKYAVRFLEYDNSADGAAVAEAPTTPDRMSDLGSLSMSWEDSLSEERLFYTVLPGAMQFYRTFIDSCTNSVKIANSMHQEDCGTSMRGSVTEFGAQVNAYEEDEGETDMYYSPLAFEGSKSTKYFQKKKKNLHKSHVARSYDVGAEFNGIGLEVRHGGQSSVSGKRPPSNLYVGSIPTKRVRTASRQRIASPFNAGATGGMQVPSKTDISSGDTSSLQDDQQSSLHLGSQPPQTMEVESQVDSGKQLPYDGVETPIRIKKKKKPKHLGYRNSMNLNDCGGFIGPGNGSVYEQKWQFDSMVQHEQKDIIKKRLENHHFESNGSTGPFDQHPAKKPRLLKQVRETSPEMVASMPGSIPSPVASQMSNMSNPNKLIKMMANRDRAKKTRAPKMAGGQSGSDGGWSNFEDQALVVLVHDMGPNWELISDAINSTLQFKCIFRKPKECKERHKFLMDRNAGDGADSAEDSGSSQPYPSTLPGIPKGSARQLFQRLKGPMEEDALKAHFEKIILLGQKLHSNQIQETKQITPVHESHILALTQICPNNMTGGPLTPLDFCDSNSSSSDTLALGYHGPHGNNLIASNQQAAATPVLSSPGSNTLQGSSRMVVGNGIASPSAVINPASRDAQRYGLSRPTSLPIDEQQRMPQYNQMLSGRNIQQTSMTASGPLPVGSERGVRMLPGGNGMGMMCGVNRGMPLPRPAYQGMSSPGMLNIASSGAMLSSSGVGMPNPVNMHPGAVSGQGNSMLRPREALQMMRPVQNPDDQRQILMQELQLQVPHGNGQPVLPFNGINTPYTNPLVPSSVQSFPVHHQQHQIPSPQQQTHMHGNSHHPSHIQGTNQNNHQQQSLRASKGRQQQQRLLHQQQQQQNQFPTSTNSMPPLQLQSQHPMSSLQNNSQIQQQASHSISQHTLTGSSSTPLGSIPSQAQQKPNQMSHALGQSQSPNQMVKQRQRPQQQQSKLNQQQRQPSQAKLPKGLGRGGAMMHMNLPIDTSHVNGVSLPPGSQLTEKGEAQQVMHPMQGQSMFSGSGSSTVQSLKQLGSQPPNHSQQQPKLFSRPPHPSLKQMSNVARPDAYTQGQGQLSPDHTLLTSQQSPHSSSTMSLTSQQQQQSQRQVNQSQQNLPRMLHQTRQTGSDGQIPSPSEHAQSNQSPGNIGYQMGPQASVPPCTDSTSTVHVPSTSSPNPPSQWKADSPYETNTVTPSVHMVASMISSPQSSPPGNEPVPPSTQALVPRQYVGGIPIHGHSLVGPWQQQQQPMPPLQNRQVGEGNLYSRSSNSGPG</sequence>
<dbReference type="EMBL" id="JAUJYN010000001">
    <property type="protein sequence ID" value="KAK1279845.1"/>
    <property type="molecule type" value="Genomic_DNA"/>
</dbReference>
<dbReference type="Pfam" id="PF13921">
    <property type="entry name" value="Myb_DNA-bind_6"/>
    <property type="match status" value="1"/>
</dbReference>
<feature type="region of interest" description="Disordered" evidence="3">
    <location>
        <begin position="183"/>
        <end position="238"/>
    </location>
</feature>
<feature type="domain" description="Myb-like" evidence="4">
    <location>
        <begin position="1141"/>
        <end position="1199"/>
    </location>
</feature>
<keyword evidence="2" id="KW-0156">Chromatin regulator</keyword>
<dbReference type="SUPFAM" id="SSF46689">
    <property type="entry name" value="Homeodomain-like"/>
    <property type="match status" value="1"/>
</dbReference>
<feature type="compositionally biased region" description="Polar residues" evidence="3">
    <location>
        <begin position="1779"/>
        <end position="1795"/>
    </location>
</feature>
<dbReference type="CDD" id="cd00167">
    <property type="entry name" value="SANT"/>
    <property type="match status" value="1"/>
</dbReference>
<feature type="compositionally biased region" description="Low complexity" evidence="3">
    <location>
        <begin position="1696"/>
        <end position="1713"/>
    </location>
</feature>
<dbReference type="PANTHER" id="PTHR46774">
    <property type="entry name" value="CHROMATIN MODIFICATION-RELATED PROTEIN EAF1 A-RELATED"/>
    <property type="match status" value="1"/>
</dbReference>
<feature type="domain" description="HSA" evidence="5">
    <location>
        <begin position="605"/>
        <end position="680"/>
    </location>
</feature>
<keyword evidence="7" id="KW-1185">Reference proteome</keyword>
<proteinExistence type="inferred from homology"/>
<feature type="compositionally biased region" description="Low complexity" evidence="3">
    <location>
        <begin position="958"/>
        <end position="978"/>
    </location>
</feature>
<feature type="compositionally biased region" description="Polar residues" evidence="3">
    <location>
        <begin position="1870"/>
        <end position="1894"/>
    </location>
</feature>
<evidence type="ECO:0000256" key="3">
    <source>
        <dbReference type="SAM" id="MobiDB-lite"/>
    </source>
</evidence>
<dbReference type="Pfam" id="PF07529">
    <property type="entry name" value="HSA"/>
    <property type="match status" value="1"/>
</dbReference>
<feature type="region of interest" description="Disordered" evidence="3">
    <location>
        <begin position="904"/>
        <end position="998"/>
    </location>
</feature>
<feature type="region of interest" description="Disordered" evidence="3">
    <location>
        <begin position="369"/>
        <end position="398"/>
    </location>
</feature>
<gene>
    <name evidence="6" type="ORF">QJS04_geneDACA014888</name>
</gene>
<feature type="compositionally biased region" description="Polar residues" evidence="3">
    <location>
        <begin position="1615"/>
        <end position="1633"/>
    </location>
</feature>
<dbReference type="PROSITE" id="PS50090">
    <property type="entry name" value="MYB_LIKE"/>
    <property type="match status" value="1"/>
</dbReference>
<feature type="compositionally biased region" description="Low complexity" evidence="3">
    <location>
        <begin position="1634"/>
        <end position="1668"/>
    </location>
</feature>
<feature type="compositionally biased region" description="Low complexity" evidence="3">
    <location>
        <begin position="1552"/>
        <end position="1566"/>
    </location>
</feature>
<feature type="region of interest" description="Disordered" evidence="3">
    <location>
        <begin position="1951"/>
        <end position="1970"/>
    </location>
</feature>
<feature type="compositionally biased region" description="Polar residues" evidence="3">
    <location>
        <begin position="1669"/>
        <end position="1691"/>
    </location>
</feature>
<feature type="compositionally biased region" description="Basic and acidic residues" evidence="3">
    <location>
        <begin position="299"/>
        <end position="316"/>
    </location>
</feature>
<dbReference type="GO" id="GO:0006325">
    <property type="term" value="P:chromatin organization"/>
    <property type="evidence" value="ECO:0007669"/>
    <property type="project" value="UniProtKB-KW"/>
</dbReference>
<organism evidence="6 7">
    <name type="scientific">Acorus gramineus</name>
    <name type="common">Dwarf sweet flag</name>
    <dbReference type="NCBI Taxonomy" id="55184"/>
    <lineage>
        <taxon>Eukaryota</taxon>
        <taxon>Viridiplantae</taxon>
        <taxon>Streptophyta</taxon>
        <taxon>Embryophyta</taxon>
        <taxon>Tracheophyta</taxon>
        <taxon>Spermatophyta</taxon>
        <taxon>Magnoliopsida</taxon>
        <taxon>Liliopsida</taxon>
        <taxon>Acoraceae</taxon>
        <taxon>Acorus</taxon>
    </lineage>
</organism>
<feature type="compositionally biased region" description="Low complexity" evidence="3">
    <location>
        <begin position="1204"/>
        <end position="1216"/>
    </location>
</feature>
<feature type="compositionally biased region" description="Low complexity" evidence="3">
    <location>
        <begin position="1763"/>
        <end position="1778"/>
    </location>
</feature>
<evidence type="ECO:0000259" key="5">
    <source>
        <dbReference type="PROSITE" id="PS51204"/>
    </source>
</evidence>
<dbReference type="InterPro" id="IPR009057">
    <property type="entry name" value="Homeodomain-like_sf"/>
</dbReference>
<feature type="region of interest" description="Disordered" evidence="3">
    <location>
        <begin position="486"/>
        <end position="517"/>
    </location>
</feature>
<dbReference type="Proteomes" id="UP001179952">
    <property type="component" value="Unassembled WGS sequence"/>
</dbReference>
<evidence type="ECO:0000313" key="7">
    <source>
        <dbReference type="Proteomes" id="UP001179952"/>
    </source>
</evidence>
<feature type="region of interest" description="Disordered" evidence="3">
    <location>
        <begin position="1541"/>
        <end position="1939"/>
    </location>
</feature>
<feature type="compositionally biased region" description="Low complexity" evidence="3">
    <location>
        <begin position="1991"/>
        <end position="2006"/>
    </location>
</feature>
<comment type="caution">
    <text evidence="6">The sequence shown here is derived from an EMBL/GenBank/DDBJ whole genome shotgun (WGS) entry which is preliminary data.</text>
</comment>
<feature type="compositionally biased region" description="Polar residues" evidence="3">
    <location>
        <begin position="979"/>
        <end position="991"/>
    </location>
</feature>
<feature type="compositionally biased region" description="Polar residues" evidence="3">
    <location>
        <begin position="1579"/>
        <end position="1593"/>
    </location>
</feature>
<dbReference type="PROSITE" id="PS51204">
    <property type="entry name" value="HSA"/>
    <property type="match status" value="1"/>
</dbReference>
<feature type="compositionally biased region" description="Polar residues" evidence="3">
    <location>
        <begin position="1541"/>
        <end position="1550"/>
    </location>
</feature>
<evidence type="ECO:0000313" key="6">
    <source>
        <dbReference type="EMBL" id="KAK1279845.1"/>
    </source>
</evidence>
<feature type="compositionally biased region" description="Polar residues" evidence="3">
    <location>
        <begin position="2013"/>
        <end position="2022"/>
    </location>
</feature>
<dbReference type="SMART" id="SM00573">
    <property type="entry name" value="HSA"/>
    <property type="match status" value="1"/>
</dbReference>
<feature type="compositionally biased region" description="Basic and acidic residues" evidence="3">
    <location>
        <begin position="152"/>
        <end position="170"/>
    </location>
</feature>
<feature type="compositionally biased region" description="Low complexity" evidence="3">
    <location>
        <begin position="1910"/>
        <end position="1923"/>
    </location>
</feature>
<dbReference type="PANTHER" id="PTHR46774:SF3">
    <property type="entry name" value="CHROMATIN MODIFICATION-RELATED PROTEIN EAF1 A-RELATED"/>
    <property type="match status" value="1"/>
</dbReference>
<dbReference type="Gene3D" id="1.10.10.60">
    <property type="entry name" value="Homeodomain-like"/>
    <property type="match status" value="1"/>
</dbReference>
<feature type="compositionally biased region" description="Low complexity" evidence="3">
    <location>
        <begin position="1598"/>
        <end position="1614"/>
    </location>
</feature>